<comment type="caution">
    <text evidence="9">The sequence shown here is derived from an EMBL/GenBank/DDBJ whole genome shotgun (WGS) entry which is preliminary data.</text>
</comment>
<dbReference type="InterPro" id="IPR021896">
    <property type="entry name" value="THAP9-like_HTH"/>
</dbReference>
<feature type="region of interest" description="Disordered" evidence="7">
    <location>
        <begin position="86"/>
        <end position="114"/>
    </location>
</feature>
<evidence type="ECO:0000259" key="8">
    <source>
        <dbReference type="PROSITE" id="PS50950"/>
    </source>
</evidence>
<dbReference type="EMBL" id="CAUEEQ010007811">
    <property type="protein sequence ID" value="CAJ0931578.1"/>
    <property type="molecule type" value="Genomic_DNA"/>
</dbReference>
<dbReference type="Pfam" id="PF12017">
    <property type="entry name" value="Tnp_P_element"/>
    <property type="match status" value="1"/>
</dbReference>
<dbReference type="SMART" id="SM00980">
    <property type="entry name" value="THAP"/>
    <property type="match status" value="1"/>
</dbReference>
<proteinExistence type="predicted"/>
<dbReference type="Proteomes" id="UP001176940">
    <property type="component" value="Unassembled WGS sequence"/>
</dbReference>
<dbReference type="SUPFAM" id="SSF57716">
    <property type="entry name" value="Glucocorticoid receptor-like (DNA-binding domain)"/>
    <property type="match status" value="1"/>
</dbReference>
<feature type="domain" description="THAP-type" evidence="8">
    <location>
        <begin position="1"/>
        <end position="82"/>
    </location>
</feature>
<feature type="coiled-coil region" evidence="6">
    <location>
        <begin position="150"/>
        <end position="177"/>
    </location>
</feature>
<keyword evidence="10" id="KW-1185">Reference proteome</keyword>
<dbReference type="PROSITE" id="PS50950">
    <property type="entry name" value="ZF_THAP"/>
    <property type="match status" value="1"/>
</dbReference>
<keyword evidence="1" id="KW-0479">Metal-binding</keyword>
<dbReference type="InterPro" id="IPR006612">
    <property type="entry name" value="THAP_Znf"/>
</dbReference>
<evidence type="ECO:0000256" key="4">
    <source>
        <dbReference type="ARBA" id="ARBA00023125"/>
    </source>
</evidence>
<gene>
    <name evidence="9" type="ORF">RIMI_LOCUS4759946</name>
</gene>
<evidence type="ECO:0000256" key="2">
    <source>
        <dbReference type="ARBA" id="ARBA00022771"/>
    </source>
</evidence>
<name>A0ABN9L2F1_9NEOB</name>
<dbReference type="Pfam" id="PF05485">
    <property type="entry name" value="THAP"/>
    <property type="match status" value="1"/>
</dbReference>
<evidence type="ECO:0000313" key="10">
    <source>
        <dbReference type="Proteomes" id="UP001176940"/>
    </source>
</evidence>
<evidence type="ECO:0000313" key="9">
    <source>
        <dbReference type="EMBL" id="CAJ0931578.1"/>
    </source>
</evidence>
<keyword evidence="3" id="KW-0862">Zinc</keyword>
<organism evidence="9 10">
    <name type="scientific">Ranitomeya imitator</name>
    <name type="common">mimic poison frog</name>
    <dbReference type="NCBI Taxonomy" id="111125"/>
    <lineage>
        <taxon>Eukaryota</taxon>
        <taxon>Metazoa</taxon>
        <taxon>Chordata</taxon>
        <taxon>Craniata</taxon>
        <taxon>Vertebrata</taxon>
        <taxon>Euteleostomi</taxon>
        <taxon>Amphibia</taxon>
        <taxon>Batrachia</taxon>
        <taxon>Anura</taxon>
        <taxon>Neobatrachia</taxon>
        <taxon>Hyloidea</taxon>
        <taxon>Dendrobatidae</taxon>
        <taxon>Dendrobatinae</taxon>
        <taxon>Ranitomeya</taxon>
    </lineage>
</organism>
<dbReference type="SMART" id="SM00692">
    <property type="entry name" value="DM3"/>
    <property type="match status" value="1"/>
</dbReference>
<keyword evidence="6" id="KW-0175">Coiled coil</keyword>
<evidence type="ECO:0000256" key="1">
    <source>
        <dbReference type="ARBA" id="ARBA00022723"/>
    </source>
</evidence>
<dbReference type="PANTHER" id="PTHR46927">
    <property type="entry name" value="AGAP005574-PA"/>
    <property type="match status" value="1"/>
</dbReference>
<evidence type="ECO:0000256" key="6">
    <source>
        <dbReference type="SAM" id="Coils"/>
    </source>
</evidence>
<evidence type="ECO:0000256" key="3">
    <source>
        <dbReference type="ARBA" id="ARBA00022833"/>
    </source>
</evidence>
<sequence length="278" mass="31861">MTVCAAKGCKNRLSKGCGKHFFRFPMKNPEYLAKWIEVIRRDKWKPSIYSRLCSDHFTEEDYMLRPGASYPYLRLDAVPSIINGVHIKKPPKKPVKKRDSGTSPSPNVAQKPKSAAKAIISEAAMSVEHSYSAACTNKENVRSPKVDPILVNLRRKKNSLQKQILRQKTRIANMKKMILQLRSNMLGSDPVHLVSKHFSGLTLELFRHQVQRRKKPRVIQFSKEIKGFAVTLYHYSQVAYELCRPVLSLPDLDTLREWMPAKVEKAQAEPEMNTETTD</sequence>
<keyword evidence="2 5" id="KW-0863">Zinc-finger</keyword>
<protein>
    <recommendedName>
        <fullName evidence="8">THAP-type domain-containing protein</fullName>
    </recommendedName>
</protein>
<evidence type="ECO:0000256" key="5">
    <source>
        <dbReference type="PROSITE-ProRule" id="PRU00309"/>
    </source>
</evidence>
<dbReference type="InterPro" id="IPR052224">
    <property type="entry name" value="THAP_domain_protein"/>
</dbReference>
<reference evidence="9" key="1">
    <citation type="submission" date="2023-07" db="EMBL/GenBank/DDBJ databases">
        <authorList>
            <person name="Stuckert A."/>
        </authorList>
    </citation>
    <scope>NUCLEOTIDE SEQUENCE</scope>
</reference>
<dbReference type="PANTHER" id="PTHR46927:SF2">
    <property type="entry name" value="THAP DOMAIN-CONTAINING PROTEIN 8"/>
    <property type="match status" value="1"/>
</dbReference>
<feature type="compositionally biased region" description="Basic residues" evidence="7">
    <location>
        <begin position="86"/>
        <end position="96"/>
    </location>
</feature>
<keyword evidence="4 5" id="KW-0238">DNA-binding</keyword>
<evidence type="ECO:0000256" key="7">
    <source>
        <dbReference type="SAM" id="MobiDB-lite"/>
    </source>
</evidence>
<accession>A0ABN9L2F1</accession>